<keyword evidence="2" id="KW-0560">Oxidoreductase</keyword>
<evidence type="ECO:0000313" key="4">
    <source>
        <dbReference type="EMBL" id="KAF6741829.1"/>
    </source>
</evidence>
<dbReference type="InterPro" id="IPR016163">
    <property type="entry name" value="Ald_DH_C"/>
</dbReference>
<dbReference type="SUPFAM" id="SSF53720">
    <property type="entry name" value="ALDH-like"/>
    <property type="match status" value="1"/>
</dbReference>
<evidence type="ECO:0000259" key="3">
    <source>
        <dbReference type="Pfam" id="PF00171"/>
    </source>
</evidence>
<dbReference type="GO" id="GO:0006081">
    <property type="term" value="P:aldehyde metabolic process"/>
    <property type="evidence" value="ECO:0007669"/>
    <property type="project" value="InterPro"/>
</dbReference>
<dbReference type="Gene3D" id="3.40.605.10">
    <property type="entry name" value="Aldehyde Dehydrogenase, Chain A, domain 1"/>
    <property type="match status" value="2"/>
</dbReference>
<proteinExistence type="inferred from homology"/>
<accession>A0A8H6LTP0</accession>
<comment type="caution">
    <text evidence="4">The sequence shown here is derived from an EMBL/GenBank/DDBJ whole genome shotgun (WGS) entry which is preliminary data.</text>
</comment>
<dbReference type="Proteomes" id="UP000521943">
    <property type="component" value="Unassembled WGS sequence"/>
</dbReference>
<dbReference type="Gene3D" id="3.40.309.10">
    <property type="entry name" value="Aldehyde Dehydrogenase, Chain A, domain 2"/>
    <property type="match status" value="1"/>
</dbReference>
<dbReference type="InterPro" id="IPR015590">
    <property type="entry name" value="Aldehyde_DH_dom"/>
</dbReference>
<evidence type="ECO:0000256" key="2">
    <source>
        <dbReference type="ARBA" id="ARBA00023002"/>
    </source>
</evidence>
<feature type="domain" description="Aldehyde dehydrogenase" evidence="3">
    <location>
        <begin position="107"/>
        <end position="226"/>
    </location>
</feature>
<protein>
    <submittedName>
        <fullName evidence="4">Aldehyde/histidinol dehydrogenase</fullName>
    </submittedName>
</protein>
<evidence type="ECO:0000313" key="5">
    <source>
        <dbReference type="Proteomes" id="UP000521943"/>
    </source>
</evidence>
<organism evidence="4 5">
    <name type="scientific">Ephemerocybe angulata</name>
    <dbReference type="NCBI Taxonomy" id="980116"/>
    <lineage>
        <taxon>Eukaryota</taxon>
        <taxon>Fungi</taxon>
        <taxon>Dikarya</taxon>
        <taxon>Basidiomycota</taxon>
        <taxon>Agaricomycotina</taxon>
        <taxon>Agaricomycetes</taxon>
        <taxon>Agaricomycetidae</taxon>
        <taxon>Agaricales</taxon>
        <taxon>Agaricineae</taxon>
        <taxon>Psathyrellaceae</taxon>
        <taxon>Ephemerocybe</taxon>
    </lineage>
</organism>
<dbReference type="InterPro" id="IPR016162">
    <property type="entry name" value="Ald_DH_N"/>
</dbReference>
<comment type="similarity">
    <text evidence="1">Belongs to the aldehyde dehydrogenase family.</text>
</comment>
<keyword evidence="5" id="KW-1185">Reference proteome</keyword>
<dbReference type="InterPro" id="IPR012394">
    <property type="entry name" value="Aldehyde_DH_NAD(P)"/>
</dbReference>
<dbReference type="GO" id="GO:0004029">
    <property type="term" value="F:aldehyde dehydrogenase (NAD+) activity"/>
    <property type="evidence" value="ECO:0007669"/>
    <property type="project" value="TreeGrafter"/>
</dbReference>
<sequence length="251" mass="27489">MTTPLSEIDEIHASLATKFLTSLSSSTKPSPSAPYSHLSLPYRQHQLLQLARLVQENADALCHSLWIDEGKPSQEVMMAEIGVVIRPDLDAWTVELSYHPNVPTPLRAIAAGWPVLIKPPEVVSTFWKLLAELVPKYLNPAVCHAALGGVPEVTKILEIKRAHIFYTGNARVARMGSAAAAKHLTPMRLDMGGKSPVIIDDPNLGKEKRRVSAKSVVGRKVNNSGQSPFITVQPSFLRLFAKLSHLSWLGV</sequence>
<name>A0A8H6LTP0_9AGAR</name>
<gene>
    <name evidence="4" type="ORF">DFP72DRAFT_1083030</name>
</gene>
<dbReference type="AlphaFoldDB" id="A0A8H6LTP0"/>
<dbReference type="PANTHER" id="PTHR43570:SF16">
    <property type="entry name" value="ALDEHYDE DEHYDROGENASE TYPE III, ISOFORM Q"/>
    <property type="match status" value="1"/>
</dbReference>
<dbReference type="GO" id="GO:0005737">
    <property type="term" value="C:cytoplasm"/>
    <property type="evidence" value="ECO:0007669"/>
    <property type="project" value="TreeGrafter"/>
</dbReference>
<dbReference type="Pfam" id="PF00171">
    <property type="entry name" value="Aldedh"/>
    <property type="match status" value="1"/>
</dbReference>
<reference evidence="4 5" key="1">
    <citation type="submission" date="2020-07" db="EMBL/GenBank/DDBJ databases">
        <title>Comparative genomics of pyrophilous fungi reveals a link between fire events and developmental genes.</title>
        <authorList>
            <consortium name="DOE Joint Genome Institute"/>
            <person name="Steindorff A.S."/>
            <person name="Carver A."/>
            <person name="Calhoun S."/>
            <person name="Stillman K."/>
            <person name="Liu H."/>
            <person name="Lipzen A."/>
            <person name="Pangilinan J."/>
            <person name="Labutti K."/>
            <person name="Bruns T.D."/>
            <person name="Grigoriev I.V."/>
        </authorList>
    </citation>
    <scope>NUCLEOTIDE SEQUENCE [LARGE SCALE GENOMIC DNA]</scope>
    <source>
        <strain evidence="4 5">CBS 144469</strain>
    </source>
</reference>
<dbReference type="PANTHER" id="PTHR43570">
    <property type="entry name" value="ALDEHYDE DEHYDROGENASE"/>
    <property type="match status" value="1"/>
</dbReference>
<dbReference type="InterPro" id="IPR016161">
    <property type="entry name" value="Ald_DH/histidinol_DH"/>
</dbReference>
<evidence type="ECO:0000256" key="1">
    <source>
        <dbReference type="ARBA" id="ARBA00009986"/>
    </source>
</evidence>
<dbReference type="EMBL" id="JACGCI010000215">
    <property type="protein sequence ID" value="KAF6741829.1"/>
    <property type="molecule type" value="Genomic_DNA"/>
</dbReference>
<dbReference type="OrthoDB" id="440325at2759"/>